<proteinExistence type="predicted"/>
<evidence type="ECO:0000313" key="4">
    <source>
        <dbReference type="Proteomes" id="UP000288351"/>
    </source>
</evidence>
<reference evidence="3 4" key="1">
    <citation type="journal article" date="2019" name="Microbiol. Resour. Announc.">
        <title>Draft Genome Sequence of the Most Traditional epsilon-Poly-l-Lysine Producer, Streptomyces albulus NBRC14147.</title>
        <authorList>
            <person name="Yamanaka K."/>
            <person name="Hamano Y."/>
        </authorList>
    </citation>
    <scope>NUCLEOTIDE SEQUENCE [LARGE SCALE GENOMIC DNA]</scope>
    <source>
        <strain evidence="3 4">NBRC 14147</strain>
    </source>
</reference>
<comment type="caution">
    <text evidence="3">The sequence shown here is derived from an EMBL/GenBank/DDBJ whole genome shotgun (WGS) entry which is preliminary data.</text>
</comment>
<feature type="transmembrane region" description="Helical" evidence="2">
    <location>
        <begin position="36"/>
        <end position="61"/>
    </location>
</feature>
<evidence type="ECO:0000256" key="2">
    <source>
        <dbReference type="SAM" id="Phobius"/>
    </source>
</evidence>
<keyword evidence="2" id="KW-0812">Transmembrane</keyword>
<feature type="compositionally biased region" description="Low complexity" evidence="1">
    <location>
        <begin position="88"/>
        <end position="110"/>
    </location>
</feature>
<feature type="region of interest" description="Disordered" evidence="1">
    <location>
        <begin position="60"/>
        <end position="123"/>
    </location>
</feature>
<dbReference type="Proteomes" id="UP000288351">
    <property type="component" value="Unassembled WGS sequence"/>
</dbReference>
<accession>A0A059VX47</accession>
<dbReference type="RefSeq" id="WP_020930632.1">
    <property type="nucleotide sequence ID" value="NZ_BHXC01000006.1"/>
</dbReference>
<organism evidence="3 4">
    <name type="scientific">Streptomyces noursei</name>
    <name type="common">Streptomyces albulus</name>
    <dbReference type="NCBI Taxonomy" id="1971"/>
    <lineage>
        <taxon>Bacteria</taxon>
        <taxon>Bacillati</taxon>
        <taxon>Actinomycetota</taxon>
        <taxon>Actinomycetes</taxon>
        <taxon>Kitasatosporales</taxon>
        <taxon>Streptomycetaceae</taxon>
        <taxon>Streptomyces</taxon>
    </lineage>
</organism>
<sequence length="123" mass="12085">MTTPVISAPPPDRVRRPGAAAARLHPIRRLLPARSVLGFVALLALLFALSYAVGGAVGPVAPGLHPADRPRGGTPDAPGGGSGGMPGMAGMSAQGAPRAVPATAVTSAAAGPETVAATREARR</sequence>
<dbReference type="EMBL" id="BHXC01000006">
    <property type="protein sequence ID" value="GCB89599.1"/>
    <property type="molecule type" value="Genomic_DNA"/>
</dbReference>
<evidence type="ECO:0000256" key="1">
    <source>
        <dbReference type="SAM" id="MobiDB-lite"/>
    </source>
</evidence>
<feature type="compositionally biased region" description="Gly residues" evidence="1">
    <location>
        <begin position="78"/>
        <end position="87"/>
    </location>
</feature>
<dbReference type="AlphaFoldDB" id="A0A059VX47"/>
<gene>
    <name evidence="3" type="ORF">SALB_02287</name>
</gene>
<keyword evidence="2" id="KW-1133">Transmembrane helix</keyword>
<keyword evidence="2" id="KW-0472">Membrane</keyword>
<evidence type="ECO:0000313" key="3">
    <source>
        <dbReference type="EMBL" id="GCB89599.1"/>
    </source>
</evidence>
<name>A0A059VX47_STRNR</name>
<protein>
    <submittedName>
        <fullName evidence="3">Uncharacterized protein</fullName>
    </submittedName>
</protein>
<dbReference type="STRING" id="68570.DC74_1469"/>